<dbReference type="RefSeq" id="WP_035166970.1">
    <property type="nucleotide sequence ID" value="NZ_CP018906.1"/>
</dbReference>
<protein>
    <recommendedName>
        <fullName evidence="3">Hydrocarbon binding protein</fullName>
    </recommendedName>
</protein>
<evidence type="ECO:0000313" key="1">
    <source>
        <dbReference type="EMBL" id="AQW22195.1"/>
    </source>
</evidence>
<reference evidence="1 2" key="1">
    <citation type="journal article" date="2015" name="Genome Announc.">
        <title>Genome Sequence of Lactobacillus curieae CCTCC M 2011381T, a Novel Producer of Gamma-aminobutyric Acid.</title>
        <authorList>
            <person name="Wang Y."/>
            <person name="Wang Y."/>
            <person name="Lang C."/>
            <person name="Wei D."/>
            <person name="Xu P."/>
            <person name="Xie J."/>
        </authorList>
    </citation>
    <scope>NUCLEOTIDE SEQUENCE [LARGE SCALE GENOMIC DNA]</scope>
    <source>
        <strain evidence="1 2">CCTCC M 2011381</strain>
    </source>
</reference>
<dbReference type="OrthoDB" id="2965348at2"/>
<dbReference type="InterPro" id="IPR019642">
    <property type="entry name" value="DUF2507"/>
</dbReference>
<organism evidence="1 2">
    <name type="scientific">Lentilactobacillus curieae</name>
    <dbReference type="NCBI Taxonomy" id="1138822"/>
    <lineage>
        <taxon>Bacteria</taxon>
        <taxon>Bacillati</taxon>
        <taxon>Bacillota</taxon>
        <taxon>Bacilli</taxon>
        <taxon>Lactobacillales</taxon>
        <taxon>Lactobacillaceae</taxon>
        <taxon>Lentilactobacillus</taxon>
    </lineage>
</organism>
<proteinExistence type="predicted"/>
<dbReference type="eggNOG" id="COG1719">
    <property type="taxonomic scope" value="Bacteria"/>
</dbReference>
<dbReference type="Pfam" id="PF10702">
    <property type="entry name" value="DUF2507"/>
    <property type="match status" value="1"/>
</dbReference>
<dbReference type="InterPro" id="IPR024096">
    <property type="entry name" value="NO_sig/Golgi_transp_ligand-bd"/>
</dbReference>
<evidence type="ECO:0000313" key="2">
    <source>
        <dbReference type="Proteomes" id="UP000030361"/>
    </source>
</evidence>
<dbReference type="SUPFAM" id="SSF111126">
    <property type="entry name" value="Ligand-binding domain in the NO signalling and Golgi transport"/>
    <property type="match status" value="1"/>
</dbReference>
<dbReference type="EMBL" id="CP018906">
    <property type="protein sequence ID" value="AQW22195.1"/>
    <property type="molecule type" value="Genomic_DNA"/>
</dbReference>
<dbReference type="Gene3D" id="3.30.1380.20">
    <property type="entry name" value="Trafficking protein particle complex subunit 3"/>
    <property type="match status" value="1"/>
</dbReference>
<dbReference type="AlphaFoldDB" id="A0A1S6QKQ2"/>
<dbReference type="KEGG" id="lcu:PL11_009785"/>
<accession>A0A1S6QKQ2</accession>
<keyword evidence="2" id="KW-1185">Reference proteome</keyword>
<sequence>MNSKTYEQLRNDPDLENLLGQTLLRDDLLVEILGDEYHEILYWAGKRLGRKYRLANYESLSVFFKQFGLGDLTLVKQGKNQLDFELTGKIIESRLLQNDDPDFQLECGLLAQFVEYILNRQSEAEISKINAKKGLVSINVLTSSEPPLDGQESDEIFKLITEETNE</sequence>
<name>A0A1S6QKQ2_9LACO</name>
<gene>
    <name evidence="1" type="ORF">PL11_009785</name>
</gene>
<dbReference type="Proteomes" id="UP000030361">
    <property type="component" value="Chromosome"/>
</dbReference>
<evidence type="ECO:0008006" key="3">
    <source>
        <dbReference type="Google" id="ProtNLM"/>
    </source>
</evidence>